<comment type="caution">
    <text evidence="1">The sequence shown here is derived from an EMBL/GenBank/DDBJ whole genome shotgun (WGS) entry which is preliminary data.</text>
</comment>
<gene>
    <name evidence="1" type="primary">Necator_chrI.g271</name>
    <name evidence="1" type="ORF">RB195_004150</name>
</gene>
<evidence type="ECO:0000313" key="1">
    <source>
        <dbReference type="EMBL" id="KAK6725657.1"/>
    </source>
</evidence>
<accession>A0ABR1BGK9</accession>
<dbReference type="Proteomes" id="UP001303046">
    <property type="component" value="Unassembled WGS sequence"/>
</dbReference>
<evidence type="ECO:0000313" key="2">
    <source>
        <dbReference type="Proteomes" id="UP001303046"/>
    </source>
</evidence>
<name>A0ABR1BGK9_NECAM</name>
<sequence>MLFCFFLKDLRFSKRSLFFYAMFTCLIATCCSGLIKADLEAYVDLSPVYIGDSMVALFDEKLLSLQGRITYDPLPFFEIGFDVLCFVSVLCRRYGGCWQQKEKEPVMSKCLFRKPIVRRNNRLFSMHQIITDGAPKNDVNCGQHTITSPIESTPLTSSTSVYRSSCFSNCCQRVQRCYG</sequence>
<organism evidence="1 2">
    <name type="scientific">Necator americanus</name>
    <name type="common">Human hookworm</name>
    <dbReference type="NCBI Taxonomy" id="51031"/>
    <lineage>
        <taxon>Eukaryota</taxon>
        <taxon>Metazoa</taxon>
        <taxon>Ecdysozoa</taxon>
        <taxon>Nematoda</taxon>
        <taxon>Chromadorea</taxon>
        <taxon>Rhabditida</taxon>
        <taxon>Rhabditina</taxon>
        <taxon>Rhabditomorpha</taxon>
        <taxon>Strongyloidea</taxon>
        <taxon>Ancylostomatidae</taxon>
        <taxon>Bunostominae</taxon>
        <taxon>Necator</taxon>
    </lineage>
</organism>
<reference evidence="1 2" key="1">
    <citation type="submission" date="2023-08" db="EMBL/GenBank/DDBJ databases">
        <title>A Necator americanus chromosomal reference genome.</title>
        <authorList>
            <person name="Ilik V."/>
            <person name="Petrzelkova K.J."/>
            <person name="Pardy F."/>
            <person name="Fuh T."/>
            <person name="Niatou-Singa F.S."/>
            <person name="Gouil Q."/>
            <person name="Baker L."/>
            <person name="Ritchie M.E."/>
            <person name="Jex A.R."/>
            <person name="Gazzola D."/>
            <person name="Li H."/>
            <person name="Toshio Fujiwara R."/>
            <person name="Zhan B."/>
            <person name="Aroian R.V."/>
            <person name="Pafco B."/>
            <person name="Schwarz E.M."/>
        </authorList>
    </citation>
    <scope>NUCLEOTIDE SEQUENCE [LARGE SCALE GENOMIC DNA]</scope>
    <source>
        <strain evidence="1 2">Aroian</strain>
        <tissue evidence="1">Whole animal</tissue>
    </source>
</reference>
<dbReference type="EMBL" id="JAVFWL010000001">
    <property type="protein sequence ID" value="KAK6725657.1"/>
    <property type="molecule type" value="Genomic_DNA"/>
</dbReference>
<proteinExistence type="predicted"/>
<keyword evidence="2" id="KW-1185">Reference proteome</keyword>
<protein>
    <submittedName>
        <fullName evidence="1">Uncharacterized protein</fullName>
    </submittedName>
</protein>